<name>A0A8H4LS87_9HYPO</name>
<reference evidence="1 2" key="1">
    <citation type="journal article" date="2020" name="Genome Biol. Evol.">
        <title>A new high-quality draft genome assembly of the Chinese cordyceps Ophiocordyceps sinensis.</title>
        <authorList>
            <person name="Shu R."/>
            <person name="Zhang J."/>
            <person name="Meng Q."/>
            <person name="Zhang H."/>
            <person name="Zhou G."/>
            <person name="Li M."/>
            <person name="Wu P."/>
            <person name="Zhao Y."/>
            <person name="Chen C."/>
            <person name="Qin Q."/>
        </authorList>
    </citation>
    <scope>NUCLEOTIDE SEQUENCE [LARGE SCALE GENOMIC DNA]</scope>
    <source>
        <strain evidence="1 2">IOZ07</strain>
    </source>
</reference>
<sequence>MTKHNPSTLHSTSDFSTQKLFPREIFHSFFFLLSTPRSFSRVSDEQLLTGPLAEWLPSAQALNGPENDWIIRQVSLASCRHASSMMAKCPVETHKDSFEFARCLLLASRCLYTL</sequence>
<dbReference type="Proteomes" id="UP000557566">
    <property type="component" value="Unassembled WGS sequence"/>
</dbReference>
<gene>
    <name evidence="1" type="ORF">G6O67_008112</name>
</gene>
<proteinExistence type="predicted"/>
<keyword evidence="2" id="KW-1185">Reference proteome</keyword>
<dbReference type="EMBL" id="JAAVMX010000009">
    <property type="protein sequence ID" value="KAF4504694.1"/>
    <property type="molecule type" value="Genomic_DNA"/>
</dbReference>
<evidence type="ECO:0000313" key="1">
    <source>
        <dbReference type="EMBL" id="KAF4504694.1"/>
    </source>
</evidence>
<accession>A0A8H4LS87</accession>
<protein>
    <submittedName>
        <fullName evidence="1">Uncharacterized protein</fullName>
    </submittedName>
</protein>
<evidence type="ECO:0000313" key="2">
    <source>
        <dbReference type="Proteomes" id="UP000557566"/>
    </source>
</evidence>
<dbReference type="AlphaFoldDB" id="A0A8H4LS87"/>
<comment type="caution">
    <text evidence="1">The sequence shown here is derived from an EMBL/GenBank/DDBJ whole genome shotgun (WGS) entry which is preliminary data.</text>
</comment>
<organism evidence="1 2">
    <name type="scientific">Ophiocordyceps sinensis</name>
    <dbReference type="NCBI Taxonomy" id="72228"/>
    <lineage>
        <taxon>Eukaryota</taxon>
        <taxon>Fungi</taxon>
        <taxon>Dikarya</taxon>
        <taxon>Ascomycota</taxon>
        <taxon>Pezizomycotina</taxon>
        <taxon>Sordariomycetes</taxon>
        <taxon>Hypocreomycetidae</taxon>
        <taxon>Hypocreales</taxon>
        <taxon>Ophiocordycipitaceae</taxon>
        <taxon>Ophiocordyceps</taxon>
    </lineage>
</organism>